<keyword evidence="2" id="KW-0560">Oxidoreductase</keyword>
<reference evidence="3 6" key="2">
    <citation type="submission" date="2020-08" db="EMBL/GenBank/DDBJ databases">
        <title>Genomic Encyclopedia of Type Strains, Phase IV (KMG-IV): sequencing the most valuable type-strain genomes for metagenomic binning, comparative biology and taxonomic classification.</title>
        <authorList>
            <person name="Goeker M."/>
        </authorList>
    </citation>
    <scope>NUCLEOTIDE SEQUENCE [LARGE SCALE GENOMIC DNA]</scope>
    <source>
        <strain evidence="3 6">DSM 11525</strain>
    </source>
</reference>
<evidence type="ECO:0000313" key="6">
    <source>
        <dbReference type="Proteomes" id="UP000563601"/>
    </source>
</evidence>
<dbReference type="Pfam" id="PF00106">
    <property type="entry name" value="adh_short"/>
    <property type="match status" value="1"/>
</dbReference>
<dbReference type="InterPro" id="IPR036291">
    <property type="entry name" value="NAD(P)-bd_dom_sf"/>
</dbReference>
<dbReference type="OrthoDB" id="9790785at2"/>
<dbReference type="NCBIfam" id="NF006509">
    <property type="entry name" value="PRK08945.1"/>
    <property type="match status" value="1"/>
</dbReference>
<dbReference type="AlphaFoldDB" id="A0A6P1TCG4"/>
<dbReference type="PANTHER" id="PTHR42901:SF1">
    <property type="entry name" value="ALCOHOL DEHYDROGENASE"/>
    <property type="match status" value="1"/>
</dbReference>
<dbReference type="Proteomes" id="UP000563601">
    <property type="component" value="Unassembled WGS sequence"/>
</dbReference>
<accession>A0A6P1TCG4</accession>
<dbReference type="InterPro" id="IPR020904">
    <property type="entry name" value="Sc_DH/Rdtase_CS"/>
</dbReference>
<reference evidence="4 5" key="1">
    <citation type="submission" date="2020-01" db="EMBL/GenBank/DDBJ databases">
        <title>The possibility of degradation of plastic by Microbulbifer hydrolyticus IRE-31.</title>
        <authorList>
            <person name="Liu L."/>
        </authorList>
    </citation>
    <scope>NUCLEOTIDE SEQUENCE [LARGE SCALE GENOMIC DNA]</scope>
    <source>
        <strain evidence="4 5">IRE-31</strain>
    </source>
</reference>
<protein>
    <submittedName>
        <fullName evidence="3">NAD(P)-dependent dehydrogenase (Short-subunit alcohol dehydrogenase family)</fullName>
    </submittedName>
    <submittedName>
        <fullName evidence="4">YciK family oxidoreductase</fullName>
    </submittedName>
</protein>
<evidence type="ECO:0000313" key="5">
    <source>
        <dbReference type="Proteomes" id="UP000464675"/>
    </source>
</evidence>
<dbReference type="PANTHER" id="PTHR42901">
    <property type="entry name" value="ALCOHOL DEHYDROGENASE"/>
    <property type="match status" value="1"/>
</dbReference>
<organism evidence="3 6">
    <name type="scientific">Microbulbifer hydrolyticus</name>
    <dbReference type="NCBI Taxonomy" id="48074"/>
    <lineage>
        <taxon>Bacteria</taxon>
        <taxon>Pseudomonadati</taxon>
        <taxon>Pseudomonadota</taxon>
        <taxon>Gammaproteobacteria</taxon>
        <taxon>Cellvibrionales</taxon>
        <taxon>Microbulbiferaceae</taxon>
        <taxon>Microbulbifer</taxon>
    </lineage>
</organism>
<dbReference type="EMBL" id="JACHHR010000001">
    <property type="protein sequence ID" value="MBB5210063.1"/>
    <property type="molecule type" value="Genomic_DNA"/>
</dbReference>
<comment type="similarity">
    <text evidence="1">Belongs to the short-chain dehydrogenases/reductases (SDR) family.</text>
</comment>
<keyword evidence="5" id="KW-1185">Reference proteome</keyword>
<evidence type="ECO:0000313" key="4">
    <source>
        <dbReference type="EMBL" id="QHQ39415.1"/>
    </source>
</evidence>
<evidence type="ECO:0000256" key="1">
    <source>
        <dbReference type="ARBA" id="ARBA00006484"/>
    </source>
</evidence>
<dbReference type="EMBL" id="CP047491">
    <property type="protein sequence ID" value="QHQ39415.1"/>
    <property type="molecule type" value="Genomic_DNA"/>
</dbReference>
<dbReference type="GO" id="GO:0016491">
    <property type="term" value="F:oxidoreductase activity"/>
    <property type="evidence" value="ECO:0007669"/>
    <property type="project" value="UniProtKB-KW"/>
</dbReference>
<dbReference type="PROSITE" id="PS00061">
    <property type="entry name" value="ADH_SHORT"/>
    <property type="match status" value="1"/>
</dbReference>
<gene>
    <name evidence="4" type="ORF">GTQ55_10790</name>
    <name evidence="3" type="ORF">HNQ53_000251</name>
</gene>
<sequence>MSETITDYAAPADLLKDKIILVTGAGDGIGRVAAKTYAAHGATVILLGRTVPKLEAVYDEIESAGCAKPAILPVDLSGVKWEELEFLAQGVDQEFGRLDGLLHNAGVLGQRTPIANYHYATWQQVMQVNVNAAFGLTKAMMPLLEQSKASSVIFTGSGVGLKGRAYWGAYSVSKFATEGLMQVLADEVEGVSNIRVNSINPGATRTNMRAAAYPAEDPRSVTTPEDIMPTYLYLMGDDSIGVNGKQFNAQD</sequence>
<dbReference type="SUPFAM" id="SSF51735">
    <property type="entry name" value="NAD(P)-binding Rossmann-fold domains"/>
    <property type="match status" value="1"/>
</dbReference>
<evidence type="ECO:0000256" key="2">
    <source>
        <dbReference type="ARBA" id="ARBA00023002"/>
    </source>
</evidence>
<dbReference type="Gene3D" id="3.40.50.720">
    <property type="entry name" value="NAD(P)-binding Rossmann-like Domain"/>
    <property type="match status" value="1"/>
</dbReference>
<proteinExistence type="inferred from homology"/>
<name>A0A6P1TCG4_9GAMM</name>
<dbReference type="Proteomes" id="UP000464675">
    <property type="component" value="Chromosome"/>
</dbReference>
<dbReference type="PRINTS" id="PR00081">
    <property type="entry name" value="GDHRDH"/>
</dbReference>
<evidence type="ECO:0000313" key="3">
    <source>
        <dbReference type="EMBL" id="MBB5210063.1"/>
    </source>
</evidence>
<dbReference type="InterPro" id="IPR002347">
    <property type="entry name" value="SDR_fam"/>
</dbReference>